<feature type="region of interest" description="Disordered" evidence="7">
    <location>
        <begin position="151"/>
        <end position="203"/>
    </location>
</feature>
<dbReference type="GO" id="GO:0003735">
    <property type="term" value="F:structural constituent of ribosome"/>
    <property type="evidence" value="ECO:0007669"/>
    <property type="project" value="InterPro"/>
</dbReference>
<dbReference type="GO" id="GO:0006412">
    <property type="term" value="P:translation"/>
    <property type="evidence" value="ECO:0007669"/>
    <property type="project" value="InterPro"/>
</dbReference>
<comment type="caution">
    <text evidence="9">The sequence shown here is derived from an EMBL/GenBank/DDBJ whole genome shotgun (WGS) entry which is preliminary data.</text>
</comment>
<gene>
    <name evidence="9" type="ORF">A3J78_02250</name>
</gene>
<dbReference type="InterPro" id="IPR036227">
    <property type="entry name" value="Ribosomal_uL15/eL18_sf"/>
</dbReference>
<evidence type="ECO:0000259" key="8">
    <source>
        <dbReference type="Pfam" id="PF00828"/>
    </source>
</evidence>
<dbReference type="GO" id="GO:0022625">
    <property type="term" value="C:cytosolic large ribosomal subunit"/>
    <property type="evidence" value="ECO:0007669"/>
    <property type="project" value="TreeGrafter"/>
</dbReference>
<proteinExistence type="inferred from homology"/>
<keyword evidence="2 5" id="KW-0689">Ribosomal protein</keyword>
<evidence type="ECO:0000256" key="2">
    <source>
        <dbReference type="ARBA" id="ARBA00022980"/>
    </source>
</evidence>
<dbReference type="InterPro" id="IPR005749">
    <property type="entry name" value="Ribosomal_uL15_bac-type"/>
</dbReference>
<comment type="similarity">
    <text evidence="1 5">Belongs to the universal ribosomal protein uL15 family.</text>
</comment>
<feature type="compositionally biased region" description="Low complexity" evidence="7">
    <location>
        <begin position="1"/>
        <end position="10"/>
    </location>
</feature>
<feature type="region of interest" description="Disordered" evidence="7">
    <location>
        <begin position="1"/>
        <end position="44"/>
    </location>
</feature>
<sequence>MNLNKLTKTTSKSKKRVGRGYGSGKGGHTSGRGQKGQKSRGKLGLLFEGTKMRKSLIRRMPMLRGKGKLKSFKKRPIILNVKHLNLLKSGSDVTLENLVKDRLISKDALNFGVKILGDGNLEKKLNVFVPVSKGARKKIEKAGGKVIEKVERSPSTKFTPSEAEGLRVNREEVERSSKKVEISRDKVDKSREKVEKKKQPSNN</sequence>
<dbReference type="EMBL" id="MEZJ01000011">
    <property type="protein sequence ID" value="OGD54552.1"/>
    <property type="molecule type" value="Genomic_DNA"/>
</dbReference>
<dbReference type="InterPro" id="IPR001196">
    <property type="entry name" value="Ribosomal_uL15_CS"/>
</dbReference>
<dbReference type="HAMAP" id="MF_01341">
    <property type="entry name" value="Ribosomal_uL15"/>
    <property type="match status" value="1"/>
</dbReference>
<evidence type="ECO:0000256" key="6">
    <source>
        <dbReference type="RuleBase" id="RU003889"/>
    </source>
</evidence>
<dbReference type="PANTHER" id="PTHR12934">
    <property type="entry name" value="50S RIBOSOMAL PROTEIN L15"/>
    <property type="match status" value="1"/>
</dbReference>
<evidence type="ECO:0000256" key="4">
    <source>
        <dbReference type="ARBA" id="ARBA00035497"/>
    </source>
</evidence>
<dbReference type="Gene3D" id="3.100.10.10">
    <property type="match status" value="1"/>
</dbReference>
<name>A0A1F5DHA6_9BACT</name>
<feature type="compositionally biased region" description="Gly residues" evidence="7">
    <location>
        <begin position="19"/>
        <end position="34"/>
    </location>
</feature>
<evidence type="ECO:0000256" key="3">
    <source>
        <dbReference type="ARBA" id="ARBA00023274"/>
    </source>
</evidence>
<protein>
    <recommendedName>
        <fullName evidence="4 6">50S ribosomal protein L15</fullName>
    </recommendedName>
</protein>
<feature type="compositionally biased region" description="Basic and acidic residues" evidence="7">
    <location>
        <begin position="164"/>
        <end position="203"/>
    </location>
</feature>
<evidence type="ECO:0000256" key="5">
    <source>
        <dbReference type="RuleBase" id="RU003888"/>
    </source>
</evidence>
<evidence type="ECO:0000313" key="9">
    <source>
        <dbReference type="EMBL" id="OGD54552.1"/>
    </source>
</evidence>
<dbReference type="InterPro" id="IPR021131">
    <property type="entry name" value="Ribosomal_uL15/eL18"/>
</dbReference>
<dbReference type="PROSITE" id="PS00475">
    <property type="entry name" value="RIBOSOMAL_L15"/>
    <property type="match status" value="1"/>
</dbReference>
<feature type="non-terminal residue" evidence="9">
    <location>
        <position position="203"/>
    </location>
</feature>
<dbReference type="SUPFAM" id="SSF52080">
    <property type="entry name" value="Ribosomal proteins L15p and L18e"/>
    <property type="match status" value="1"/>
</dbReference>
<dbReference type="PANTHER" id="PTHR12934:SF11">
    <property type="entry name" value="LARGE RIBOSOMAL SUBUNIT PROTEIN UL15M"/>
    <property type="match status" value="1"/>
</dbReference>
<evidence type="ECO:0000256" key="7">
    <source>
        <dbReference type="SAM" id="MobiDB-lite"/>
    </source>
</evidence>
<evidence type="ECO:0000256" key="1">
    <source>
        <dbReference type="ARBA" id="ARBA00007320"/>
    </source>
</evidence>
<dbReference type="AlphaFoldDB" id="A0A1F5DHA6"/>
<dbReference type="Proteomes" id="UP000178758">
    <property type="component" value="Unassembled WGS sequence"/>
</dbReference>
<dbReference type="NCBIfam" id="TIGR01071">
    <property type="entry name" value="rplO_bact"/>
    <property type="match status" value="1"/>
</dbReference>
<keyword evidence="3 5" id="KW-0687">Ribonucleoprotein</keyword>
<dbReference type="Pfam" id="PF00828">
    <property type="entry name" value="Ribosomal_L27A"/>
    <property type="match status" value="1"/>
</dbReference>
<dbReference type="InterPro" id="IPR030878">
    <property type="entry name" value="Ribosomal_uL15"/>
</dbReference>
<organism evidence="9 10">
    <name type="scientific">Candidatus Beckwithbacteria bacterium RBG_13_35_6</name>
    <dbReference type="NCBI Taxonomy" id="1797456"/>
    <lineage>
        <taxon>Bacteria</taxon>
        <taxon>Candidatus Beckwithiibacteriota</taxon>
    </lineage>
</organism>
<accession>A0A1F5DHA6</accession>
<evidence type="ECO:0000313" key="10">
    <source>
        <dbReference type="Proteomes" id="UP000178758"/>
    </source>
</evidence>
<feature type="domain" description="Large ribosomal subunit protein uL15/eL18" evidence="8">
    <location>
        <begin position="80"/>
        <end position="147"/>
    </location>
</feature>
<reference evidence="9 10" key="1">
    <citation type="journal article" date="2016" name="Nat. Commun.">
        <title>Thousands of microbial genomes shed light on interconnected biogeochemical processes in an aquifer system.</title>
        <authorList>
            <person name="Anantharaman K."/>
            <person name="Brown C.T."/>
            <person name="Hug L.A."/>
            <person name="Sharon I."/>
            <person name="Castelle C.J."/>
            <person name="Probst A.J."/>
            <person name="Thomas B.C."/>
            <person name="Singh A."/>
            <person name="Wilkins M.J."/>
            <person name="Karaoz U."/>
            <person name="Brodie E.L."/>
            <person name="Williams K.H."/>
            <person name="Hubbard S.S."/>
            <person name="Banfield J.F."/>
        </authorList>
    </citation>
    <scope>NUCLEOTIDE SEQUENCE [LARGE SCALE GENOMIC DNA]</scope>
</reference>